<dbReference type="Gene3D" id="2.180.10.10">
    <property type="entry name" value="RHS repeat-associated core"/>
    <property type="match status" value="1"/>
</dbReference>
<sequence>MATYGYTAYGNDDDSEYTGIDKPVATDPTREPYNACRFYGKRWDVDSQTYDMGFRDYRPDINRLLQPPFPVGQITRPGHRRPLHAGGEDRTGRAGPRCLVRRDQVHPTRPVGR</sequence>
<dbReference type="AlphaFoldDB" id="A0A1S2P4L8"/>
<evidence type="ECO:0000313" key="3">
    <source>
        <dbReference type="Proteomes" id="UP000179935"/>
    </source>
</evidence>
<reference evidence="2 3" key="1">
    <citation type="submission" date="2016-10" db="EMBL/GenBank/DDBJ databases">
        <title>Genome sequence of Streptomyces sp. MUSC 93.</title>
        <authorList>
            <person name="Lee L.-H."/>
            <person name="Ser H.-L."/>
            <person name="Law J.W.-F."/>
        </authorList>
    </citation>
    <scope>NUCLEOTIDE SEQUENCE [LARGE SCALE GENOMIC DNA]</scope>
    <source>
        <strain evidence="2 3">MUSC 93</strain>
    </source>
</reference>
<evidence type="ECO:0000256" key="1">
    <source>
        <dbReference type="SAM" id="MobiDB-lite"/>
    </source>
</evidence>
<organism evidence="2 3">
    <name type="scientific">Streptomyces colonosanans</name>
    <dbReference type="NCBI Taxonomy" id="1428652"/>
    <lineage>
        <taxon>Bacteria</taxon>
        <taxon>Bacillati</taxon>
        <taxon>Actinomycetota</taxon>
        <taxon>Actinomycetes</taxon>
        <taxon>Kitasatosporales</taxon>
        <taxon>Streptomycetaceae</taxon>
        <taxon>Streptomyces</taxon>
    </lineage>
</organism>
<name>A0A1S2P4L8_9ACTN</name>
<gene>
    <name evidence="2" type="ORF">BIV24_22740</name>
</gene>
<feature type="region of interest" description="Disordered" evidence="1">
    <location>
        <begin position="65"/>
        <end position="113"/>
    </location>
</feature>
<feature type="region of interest" description="Disordered" evidence="1">
    <location>
        <begin position="1"/>
        <end position="28"/>
    </location>
</feature>
<evidence type="ECO:0000313" key="2">
    <source>
        <dbReference type="EMBL" id="OIJ88385.1"/>
    </source>
</evidence>
<accession>A0A1S2P4L8</accession>
<dbReference type="Proteomes" id="UP000179935">
    <property type="component" value="Unassembled WGS sequence"/>
</dbReference>
<proteinExistence type="predicted"/>
<keyword evidence="3" id="KW-1185">Reference proteome</keyword>
<dbReference type="EMBL" id="MLYP01000058">
    <property type="protein sequence ID" value="OIJ88385.1"/>
    <property type="molecule type" value="Genomic_DNA"/>
</dbReference>
<protein>
    <submittedName>
        <fullName evidence="2">Uncharacterized protein</fullName>
    </submittedName>
</protein>
<dbReference type="STRING" id="1428652.BIV24_22740"/>
<comment type="caution">
    <text evidence="2">The sequence shown here is derived from an EMBL/GenBank/DDBJ whole genome shotgun (WGS) entry which is preliminary data.</text>
</comment>